<feature type="compositionally biased region" description="Polar residues" evidence="1">
    <location>
        <begin position="117"/>
        <end position="128"/>
    </location>
</feature>
<reference evidence="3" key="1">
    <citation type="journal article" date="2011" name="Proc. Natl. Acad. Sci. U.S.A.">
        <title>Obligate biotrophy features unraveled by the genomic analysis of rust fungi.</title>
        <authorList>
            <person name="Duplessis S."/>
            <person name="Cuomo C.A."/>
            <person name="Lin Y.-C."/>
            <person name="Aerts A."/>
            <person name="Tisserant E."/>
            <person name="Veneault-Fourrey C."/>
            <person name="Joly D.L."/>
            <person name="Hacquard S."/>
            <person name="Amselem J."/>
            <person name="Cantarel B.L."/>
            <person name="Chiu R."/>
            <person name="Coutinho P.M."/>
            <person name="Feau N."/>
            <person name="Field M."/>
            <person name="Frey P."/>
            <person name="Gelhaye E."/>
            <person name="Goldberg J."/>
            <person name="Grabherr M.G."/>
            <person name="Kodira C.D."/>
            <person name="Kohler A."/>
            <person name="Kuees U."/>
            <person name="Lindquist E.A."/>
            <person name="Lucas S.M."/>
            <person name="Mago R."/>
            <person name="Mauceli E."/>
            <person name="Morin E."/>
            <person name="Murat C."/>
            <person name="Pangilinan J.L."/>
            <person name="Park R."/>
            <person name="Pearson M."/>
            <person name="Quesneville H."/>
            <person name="Rouhier N."/>
            <person name="Sakthikumar S."/>
            <person name="Salamov A.A."/>
            <person name="Schmutz J."/>
            <person name="Selles B."/>
            <person name="Shapiro H."/>
            <person name="Tanguay P."/>
            <person name="Tuskan G.A."/>
            <person name="Henrissat B."/>
            <person name="Van de Peer Y."/>
            <person name="Rouze P."/>
            <person name="Ellis J.G."/>
            <person name="Dodds P.N."/>
            <person name="Schein J.E."/>
            <person name="Zhong S."/>
            <person name="Hamelin R.C."/>
            <person name="Grigoriev I.V."/>
            <person name="Szabo L.J."/>
            <person name="Martin F."/>
        </authorList>
    </citation>
    <scope>NUCLEOTIDE SEQUENCE [LARGE SCALE GENOMIC DNA]</scope>
    <source>
        <strain evidence="3">98AG31 / pathotype 3-4-7</strain>
    </source>
</reference>
<dbReference type="InParanoid" id="F4RSP4"/>
<proteinExistence type="predicted"/>
<dbReference type="VEuPathDB" id="FungiDB:MELLADRAFT_108314"/>
<feature type="compositionally biased region" description="Polar residues" evidence="1">
    <location>
        <begin position="67"/>
        <end position="76"/>
    </location>
</feature>
<sequence>MDHSNYFDRLAAGSSNQSHNVYHLNKTDYNSSQSLDSNSKSSYAESQFKSNSLNQPSEPDIKGNPSIGRSSYSTENQDCDIKEDSHEGFKSMISDSKKFKLDLSFNRIENLNDQLQCKSPKSLNSNQKQHQDQDLLPTLPVSPLPLLSIKNDKPINSKELKKIYSNWEFPIRTDSPRGLTWGPFKDESKIKPVRTRSQHQTSRKIYVILKPLNENRNQTQTGEEEIEKEIKLESEGSGSNLIQKDLVEINSTEKPIKPEIIITSTPNHHHDHHPTLKSKKSKRTFEIETELESQLETNHKRIKPFHDEKKEELNQHLGFCLPDYLLFLDPIQIIKTNHRIIKDQELMDIEIKA</sequence>
<dbReference type="KEGG" id="mlr:MELLADRAFT_108314"/>
<gene>
    <name evidence="2" type="ORF">MELLADRAFT_108314</name>
</gene>
<organism evidence="3">
    <name type="scientific">Melampsora larici-populina (strain 98AG31 / pathotype 3-4-7)</name>
    <name type="common">Poplar leaf rust fungus</name>
    <dbReference type="NCBI Taxonomy" id="747676"/>
    <lineage>
        <taxon>Eukaryota</taxon>
        <taxon>Fungi</taxon>
        <taxon>Dikarya</taxon>
        <taxon>Basidiomycota</taxon>
        <taxon>Pucciniomycotina</taxon>
        <taxon>Pucciniomycetes</taxon>
        <taxon>Pucciniales</taxon>
        <taxon>Melampsoraceae</taxon>
        <taxon>Melampsora</taxon>
    </lineage>
</organism>
<evidence type="ECO:0000313" key="2">
    <source>
        <dbReference type="EMBL" id="EGG04636.1"/>
    </source>
</evidence>
<protein>
    <submittedName>
        <fullName evidence="2">Uncharacterized protein</fullName>
    </submittedName>
</protein>
<feature type="region of interest" description="Disordered" evidence="1">
    <location>
        <begin position="28"/>
        <end position="77"/>
    </location>
</feature>
<accession>F4RSP4</accession>
<dbReference type="AlphaFoldDB" id="F4RSP4"/>
<feature type="region of interest" description="Disordered" evidence="1">
    <location>
        <begin position="117"/>
        <end position="140"/>
    </location>
</feature>
<feature type="compositionally biased region" description="Low complexity" evidence="1">
    <location>
        <begin position="31"/>
        <end position="42"/>
    </location>
</feature>
<dbReference type="Proteomes" id="UP000001072">
    <property type="component" value="Unassembled WGS sequence"/>
</dbReference>
<dbReference type="HOGENOM" id="CLU_785454_0_0_1"/>
<keyword evidence="3" id="KW-1185">Reference proteome</keyword>
<dbReference type="OrthoDB" id="10549603at2759"/>
<feature type="compositionally biased region" description="Polar residues" evidence="1">
    <location>
        <begin position="43"/>
        <end position="57"/>
    </location>
</feature>
<evidence type="ECO:0000313" key="3">
    <source>
        <dbReference type="Proteomes" id="UP000001072"/>
    </source>
</evidence>
<dbReference type="GeneID" id="18923443"/>
<name>F4RSP4_MELLP</name>
<evidence type="ECO:0000256" key="1">
    <source>
        <dbReference type="SAM" id="MobiDB-lite"/>
    </source>
</evidence>
<dbReference type="RefSeq" id="XP_007412075.1">
    <property type="nucleotide sequence ID" value="XM_007412013.1"/>
</dbReference>
<dbReference type="EMBL" id="GL883117">
    <property type="protein sequence ID" value="EGG04636.1"/>
    <property type="molecule type" value="Genomic_DNA"/>
</dbReference>